<sequence>MLFVRFVHMGSLARQLCKPNRDTLCPRWGMVSFLFHQKEEIHHVYNTETIIGWLD</sequence>
<dbReference type="AlphaFoldDB" id="E6QW85"/>
<protein>
    <submittedName>
        <fullName evidence="1">Uncharacterized protein</fullName>
    </submittedName>
</protein>
<name>E6QW85_9ZZZZ</name>
<accession>E6QW85</accession>
<gene>
    <name evidence="1" type="ORF">CARN7_2339</name>
</gene>
<organism evidence="1">
    <name type="scientific">mine drainage metagenome</name>
    <dbReference type="NCBI Taxonomy" id="410659"/>
    <lineage>
        <taxon>unclassified sequences</taxon>
        <taxon>metagenomes</taxon>
        <taxon>ecological metagenomes</taxon>
    </lineage>
</organism>
<dbReference type="EMBL" id="CABR01000147">
    <property type="protein sequence ID" value="CBI11508.1"/>
    <property type="molecule type" value="Genomic_DNA"/>
</dbReference>
<reference evidence="1" key="1">
    <citation type="submission" date="2009-10" db="EMBL/GenBank/DDBJ databases">
        <title>Diversity of trophic interactions inside an arsenic-rich microbial ecosystem.</title>
        <authorList>
            <person name="Bertin P.N."/>
            <person name="Heinrich-Salmeron A."/>
            <person name="Pelletier E."/>
            <person name="Goulhen-Chollet F."/>
            <person name="Arsene-Ploetze F."/>
            <person name="Gallien S."/>
            <person name="Calteau A."/>
            <person name="Vallenet D."/>
            <person name="Casiot C."/>
            <person name="Chane-Woon-Ming B."/>
            <person name="Giloteaux L."/>
            <person name="Barakat M."/>
            <person name="Bonnefoy V."/>
            <person name="Bruneel O."/>
            <person name="Chandler M."/>
            <person name="Cleiss J."/>
            <person name="Duran R."/>
            <person name="Elbaz-Poulichet F."/>
            <person name="Fonknechten N."/>
            <person name="Lauga B."/>
            <person name="Mornico D."/>
            <person name="Ortet P."/>
            <person name="Schaeffer C."/>
            <person name="Siguier P."/>
            <person name="Alexander Thil Smith A."/>
            <person name="Van Dorsselaer A."/>
            <person name="Weissenbach J."/>
            <person name="Medigue C."/>
            <person name="Le Paslier D."/>
        </authorList>
    </citation>
    <scope>NUCLEOTIDE SEQUENCE</scope>
</reference>
<comment type="caution">
    <text evidence="1">The sequence shown here is derived from an EMBL/GenBank/DDBJ whole genome shotgun (WGS) entry which is preliminary data.</text>
</comment>
<evidence type="ECO:0000313" key="1">
    <source>
        <dbReference type="EMBL" id="CBI11508.1"/>
    </source>
</evidence>
<proteinExistence type="predicted"/>